<dbReference type="RefSeq" id="XP_016988535.1">
    <property type="nucleotide sequence ID" value="XM_017133046.1"/>
</dbReference>
<feature type="chain" id="PRO_5027709556" evidence="1">
    <location>
        <begin position="27"/>
        <end position="79"/>
    </location>
</feature>
<dbReference type="EnsemblMetazoa" id="XM_017133046.2">
    <property type="protein sequence ID" value="XP_016988535.1"/>
    <property type="gene ID" value="LOC108051094"/>
</dbReference>
<organism evidence="4">
    <name type="scientific">Drosophila rhopaloa</name>
    <name type="common">Fruit fly</name>
    <dbReference type="NCBI Taxonomy" id="1041015"/>
    <lineage>
        <taxon>Eukaryota</taxon>
        <taxon>Metazoa</taxon>
        <taxon>Ecdysozoa</taxon>
        <taxon>Arthropoda</taxon>
        <taxon>Hexapoda</taxon>
        <taxon>Insecta</taxon>
        <taxon>Pterygota</taxon>
        <taxon>Neoptera</taxon>
        <taxon>Endopterygota</taxon>
        <taxon>Diptera</taxon>
        <taxon>Brachycera</taxon>
        <taxon>Muscomorpha</taxon>
        <taxon>Ephydroidea</taxon>
        <taxon>Drosophilidae</taxon>
        <taxon>Drosophila</taxon>
        <taxon>Sophophora</taxon>
    </lineage>
</organism>
<dbReference type="OrthoDB" id="7849827at2759"/>
<reference evidence="4" key="2">
    <citation type="submission" date="2025-04" db="UniProtKB">
        <authorList>
            <consortium name="RefSeq"/>
        </authorList>
    </citation>
    <scope>IDENTIFICATION</scope>
</reference>
<sequence>MRSQLLSVGCLLILVLLLGSSCSGTGKVIYFNQLNSTQSEELAKNNTGSVGKGMLFDTRGNRCRHGFIRDHHGRCRRIV</sequence>
<dbReference type="Proteomes" id="UP001652680">
    <property type="component" value="Unassembled WGS sequence"/>
</dbReference>
<feature type="signal peptide" evidence="1">
    <location>
        <begin position="1"/>
        <end position="26"/>
    </location>
</feature>
<keyword evidence="1" id="KW-0732">Signal</keyword>
<protein>
    <submittedName>
        <fullName evidence="4">Uncharacterized protein LOC108051094</fullName>
    </submittedName>
</protein>
<gene>
    <name evidence="4" type="primary">LOC108051094</name>
    <name evidence="2" type="synonym">108051094</name>
</gene>
<evidence type="ECO:0000313" key="3">
    <source>
        <dbReference type="Proteomes" id="UP001652680"/>
    </source>
</evidence>
<keyword evidence="3" id="KW-1185">Reference proteome</keyword>
<dbReference type="GeneID" id="108051094"/>
<accession>A0A6P4FDP6</accession>
<evidence type="ECO:0000313" key="4">
    <source>
        <dbReference type="RefSeq" id="XP_016988535.1"/>
    </source>
</evidence>
<proteinExistence type="predicted"/>
<evidence type="ECO:0000256" key="1">
    <source>
        <dbReference type="SAM" id="SignalP"/>
    </source>
</evidence>
<evidence type="ECO:0000313" key="2">
    <source>
        <dbReference type="EnsemblMetazoa" id="XP_016988535.1"/>
    </source>
</evidence>
<dbReference type="AlphaFoldDB" id="A0A6P4FDP6"/>
<dbReference type="PROSITE" id="PS51257">
    <property type="entry name" value="PROKAR_LIPOPROTEIN"/>
    <property type="match status" value="1"/>
</dbReference>
<reference evidence="2" key="3">
    <citation type="submission" date="2025-05" db="UniProtKB">
        <authorList>
            <consortium name="EnsemblMetazoa"/>
        </authorList>
    </citation>
    <scope>IDENTIFICATION</scope>
</reference>
<reference evidence="3" key="1">
    <citation type="journal article" date="2021" name="Elife">
        <title>Highly contiguous assemblies of 101 drosophilid genomes.</title>
        <authorList>
            <person name="Kim B.Y."/>
            <person name="Wang J.R."/>
            <person name="Miller D.E."/>
            <person name="Barmina O."/>
            <person name="Delaney E."/>
            <person name="Thompson A."/>
            <person name="Comeault A.A."/>
            <person name="Peede D."/>
            <person name="D'Agostino E.R."/>
            <person name="Pelaez J."/>
            <person name="Aguilar J.M."/>
            <person name="Haji D."/>
            <person name="Matsunaga T."/>
            <person name="Armstrong E.E."/>
            <person name="Zych M."/>
            <person name="Ogawa Y."/>
            <person name="Stamenkovic-Radak M."/>
            <person name="Jelic M."/>
            <person name="Veselinovic M.S."/>
            <person name="Tanaskovic M."/>
            <person name="Eric P."/>
            <person name="Gao J.J."/>
            <person name="Katoh T.K."/>
            <person name="Toda M.J."/>
            <person name="Watabe H."/>
            <person name="Watada M."/>
            <person name="Davis J.S."/>
            <person name="Moyle L.C."/>
            <person name="Manoli G."/>
            <person name="Bertolini E."/>
            <person name="Kostal V."/>
            <person name="Hawley R.S."/>
            <person name="Takahashi A."/>
            <person name="Jones C.D."/>
            <person name="Price D.K."/>
            <person name="Whiteman N."/>
            <person name="Kopp A."/>
            <person name="Matute D.R."/>
            <person name="Petrov D.A."/>
        </authorList>
    </citation>
    <scope>NUCLEOTIDE SEQUENCE [LARGE SCALE GENOMIC DNA]</scope>
</reference>
<name>A0A6P4FDP6_DRORH</name>